<evidence type="ECO:0000313" key="3">
    <source>
        <dbReference type="EMBL" id="KXK26739.1"/>
    </source>
</evidence>
<evidence type="ECO:0000313" key="4">
    <source>
        <dbReference type="Proteomes" id="UP000070457"/>
    </source>
</evidence>
<dbReference type="GO" id="GO:0016301">
    <property type="term" value="F:kinase activity"/>
    <property type="evidence" value="ECO:0007669"/>
    <property type="project" value="UniProtKB-KW"/>
</dbReference>
<dbReference type="PATRIC" id="fig|1617426.3.peg.746"/>
<accession>A0A136LYL0</accession>
<reference evidence="3 4" key="1">
    <citation type="submission" date="2015-02" db="EMBL/GenBank/DDBJ databases">
        <title>Improved understanding of the partial-nitritation anammox process through 23 genomes representing the majority of the microbial community.</title>
        <authorList>
            <person name="Speth D.R."/>
            <person name="In T Zandt M."/>
            <person name="Guerrero Cruz S."/>
            <person name="Jetten M.S."/>
            <person name="Dutilh B.E."/>
        </authorList>
    </citation>
    <scope>NUCLEOTIDE SEQUENCE [LARGE SCALE GENOMIC DNA]</scope>
    <source>
        <strain evidence="3">OLB20</strain>
    </source>
</reference>
<comment type="similarity">
    <text evidence="1">Belongs to the protein kinase superfamily. ADCK protein kinase family.</text>
</comment>
<name>A0A136LYL0_9BACT</name>
<evidence type="ECO:0000256" key="1">
    <source>
        <dbReference type="ARBA" id="ARBA00009670"/>
    </source>
</evidence>
<gene>
    <name evidence="3" type="primary">ubiB</name>
    <name evidence="3" type="ORF">TR69_WS6001000754</name>
</gene>
<keyword evidence="3" id="KW-0418">Kinase</keyword>
<dbReference type="Gene3D" id="1.10.510.10">
    <property type="entry name" value="Transferase(Phosphotransferase) domain 1"/>
    <property type="match status" value="1"/>
</dbReference>
<dbReference type="InterPro" id="IPR011009">
    <property type="entry name" value="Kinase-like_dom_sf"/>
</dbReference>
<evidence type="ECO:0000259" key="2">
    <source>
        <dbReference type="Pfam" id="PF03109"/>
    </source>
</evidence>
<dbReference type="SUPFAM" id="SSF56112">
    <property type="entry name" value="Protein kinase-like (PK-like)"/>
    <property type="match status" value="1"/>
</dbReference>
<dbReference type="STRING" id="1617426.TR69_WS6001000754"/>
<dbReference type="PANTHER" id="PTHR10566">
    <property type="entry name" value="CHAPERONE-ACTIVITY OF BC1 COMPLEX CABC1 -RELATED"/>
    <property type="match status" value="1"/>
</dbReference>
<dbReference type="PANTHER" id="PTHR10566:SF113">
    <property type="entry name" value="PROTEIN ACTIVITY OF BC1 COMPLEX KINASE 7, CHLOROPLASTIC"/>
    <property type="match status" value="1"/>
</dbReference>
<protein>
    <submittedName>
        <fullName evidence="3">Protein kinase UbiB</fullName>
    </submittedName>
</protein>
<dbReference type="EMBL" id="JYNZ01000003">
    <property type="protein sequence ID" value="KXK26739.1"/>
    <property type="molecule type" value="Genomic_DNA"/>
</dbReference>
<keyword evidence="3" id="KW-0808">Transferase</keyword>
<dbReference type="Proteomes" id="UP000070457">
    <property type="component" value="Unassembled WGS sequence"/>
</dbReference>
<dbReference type="Pfam" id="PF03109">
    <property type="entry name" value="ABC1"/>
    <property type="match status" value="1"/>
</dbReference>
<proteinExistence type="inferred from homology"/>
<comment type="caution">
    <text evidence="3">The sequence shown here is derived from an EMBL/GenBank/DDBJ whole genome shotgun (WGS) entry which is preliminary data.</text>
</comment>
<dbReference type="InterPro" id="IPR050154">
    <property type="entry name" value="UbiB_kinase"/>
</dbReference>
<dbReference type="InterPro" id="IPR004147">
    <property type="entry name" value="ABC1_dom"/>
</dbReference>
<sequence>MTDTLVPVTRDFSEGKVEQNVQSISEQEKGSSLSSMHIESVSINSGEPLDPQHPFHRLVASIYDKLHHSESTLVCLDSDQATAYNATFARVTLLSRGLLARMQEIGFEVHEDHIAALLAHEENHAIRNQGLEKKSDQKQIRNALTYKAAGHAEEHQSDRMAMVQIAEAGYNPRAMIDVLEVFRQQYGDNSSGSHPFLTDRINHLKRIMFDDERPLAGTDREYVQIPTEVTDWIMHGDKDVYQFTDSYLEKTSVPEVVEAMQSASSASEYLQLLRYKRHLERGQISQQLKDTGVITDLVRKSLALNALRAVTDVVSRGHKRDPEIENFTKGGKLDFYPRVLVDTSLLTPERRSANYFMVEHDDYGKQQPTSIATQRFLQDKDRSGLELEDEQKAAYIDMTTDVVEVWDAGFEKLRADHPELFQELTPEEESVLIGTWEQVLLPVSARDADPRLQKLMTRKMLSKISRYYDGDSPIDQELVSLALLSYGSDYTERMLIVNRTEDPEKITARRNRIIDFDSEWRGLLDALTDSVAMRVAIPTTPTYEDTLPLAAILEKEYGISTDLSSLAAQGLLYGYEGLEETVLGLSDDQKVQLVRIYQDASLVTSGRLSSRNESHMRYRESLYDLGPESDRKGMGFGSNELDTPALINKEWGSYIIQVLMDSRYKDGKLPIMPNATAARCLVGSDSIRGLDMTSEELEGLTLIDSQLDTIYRAKALEEYLQLRQQGLSIPSHIMRSFNSTFGEMTYASKDALVYSWPNYIKLRTEEVDILIADQPWGEPETRHFLISHYATKIGPLSPFTLVDRQPDPEALELFNQHVSRFNRLDWATSEHEHETYKQLAEDRITIREKIISSYLKYAYLEQKLETGGGYVSQNELSGVLKPKTVARAINLAQQNGIGCVVGDYVVATSLGINYGNSIIMQYIREADPDDLELVASSIGRGPEKGGIQIQDYIYAMSAVKRRGANNGDLAILMQSMLSGSEFGNNPFGSGVIRDVLDIYGGPENTLKFVTSRTESSYYLARVGALAVQKLSPERRIEGYRSWMSWMVSQGIPVDAAVDFSSLKTKHARTTAFYPHTEHERFLKRFDRHELITTTQGDFDDLFTRRMPFHSTGMTVDDFHVVSGKNSAVFPGFRDYYHNRIDELRSQGLITRDTKFSDYPYTARPELVGSAPQQIVAEMLQRSLDYLQSDALLEERLAVVNEVCPLPALAKDIHLERMLRESLQKEPVEMLREVDLLIPLFSSKELLTQYMESIITRRLESGLYSTDESVELVLEFFPEASLSRNSLLDNIVETSRVSTELLTRVASLRLSEEFEDEQSDEASPAMSIMNHALNTTKRKERRETVLWLLRMQQKPKHVDIQEVRLDGSLGSAPTAFLTMNELQRTEVIERLLLGSQGVMEVLTDQKQQATITEALEERKLFLDRFAEVLIPDSISQYALFRDVFVSVMEESDPVRSTQIIGKLINKKIEAEKAGRKLEPEQALADALCLAGVVGKKVAQSLAELDIDEKYKQALALSQEQADAVPKRAQYELAKQEGLISGVHGIRIVSFGDNIGAASNKQASIVTIEIVDQEAADHFGVEIGDQIEAVGKFKRPSAQKVDNLRNDLRILNGVMRVLERHNVAQELPPNFVDQIRIAVEGELKFAAEAVFNERVSNNISRRPTFGSLKLQTPDVLFASDNVIIETRAPGRSLRSLADGGEHIDLVQKARGAVLSEIIYELLETGEIHADLHPGNIFVDPDTDTLTFIDLGMNVTISNERLPQVRKLFVGLLLGDRKRIADSLIDLGWNADVSKMDVAGKGAFRGAAGMLIKRLSGGRVNTETSLDTVFVNNIMSLLRASQLTESPPPEDVSLLIFALSKMEPYMSAATVPNLLRIARRVASSK</sequence>
<feature type="domain" description="ABC1 atypical kinase-like" evidence="2">
    <location>
        <begin position="1590"/>
        <end position="1779"/>
    </location>
</feature>
<organism evidence="3 4">
    <name type="scientific">candidate division WS6 bacterium OLB20</name>
    <dbReference type="NCBI Taxonomy" id="1617426"/>
    <lineage>
        <taxon>Bacteria</taxon>
        <taxon>Candidatus Dojkabacteria</taxon>
    </lineage>
</organism>